<dbReference type="AlphaFoldDB" id="A0A0D3EAZ8"/>
<dbReference type="EnsemblPlants" id="Bo9g117300.1">
    <property type="protein sequence ID" value="Bo9g117300.1"/>
    <property type="gene ID" value="Bo9g117300"/>
</dbReference>
<dbReference type="Proteomes" id="UP000032141">
    <property type="component" value="Chromosome C9"/>
</dbReference>
<dbReference type="Gramene" id="Bo9g117300.1">
    <property type="protein sequence ID" value="Bo9g117300.1"/>
    <property type="gene ID" value="Bo9g117300"/>
</dbReference>
<organism evidence="1 2">
    <name type="scientific">Brassica oleracea var. oleracea</name>
    <dbReference type="NCBI Taxonomy" id="109376"/>
    <lineage>
        <taxon>Eukaryota</taxon>
        <taxon>Viridiplantae</taxon>
        <taxon>Streptophyta</taxon>
        <taxon>Embryophyta</taxon>
        <taxon>Tracheophyta</taxon>
        <taxon>Spermatophyta</taxon>
        <taxon>Magnoliopsida</taxon>
        <taxon>eudicotyledons</taxon>
        <taxon>Gunneridae</taxon>
        <taxon>Pentapetalae</taxon>
        <taxon>rosids</taxon>
        <taxon>malvids</taxon>
        <taxon>Brassicales</taxon>
        <taxon>Brassicaceae</taxon>
        <taxon>Brassiceae</taxon>
        <taxon>Brassica</taxon>
    </lineage>
</organism>
<reference evidence="1 2" key="1">
    <citation type="journal article" date="2014" name="Genome Biol.">
        <title>Transcriptome and methylome profiling reveals relics of genome dominance in the mesopolyploid Brassica oleracea.</title>
        <authorList>
            <person name="Parkin I.A."/>
            <person name="Koh C."/>
            <person name="Tang H."/>
            <person name="Robinson S.J."/>
            <person name="Kagale S."/>
            <person name="Clarke W.E."/>
            <person name="Town C.D."/>
            <person name="Nixon J."/>
            <person name="Krishnakumar V."/>
            <person name="Bidwell S.L."/>
            <person name="Denoeud F."/>
            <person name="Belcram H."/>
            <person name="Links M.G."/>
            <person name="Just J."/>
            <person name="Clarke C."/>
            <person name="Bender T."/>
            <person name="Huebert T."/>
            <person name="Mason A.S."/>
            <person name="Pires J.C."/>
            <person name="Barker G."/>
            <person name="Moore J."/>
            <person name="Walley P.G."/>
            <person name="Manoli S."/>
            <person name="Batley J."/>
            <person name="Edwards D."/>
            <person name="Nelson M.N."/>
            <person name="Wang X."/>
            <person name="Paterson A.H."/>
            <person name="King G."/>
            <person name="Bancroft I."/>
            <person name="Chalhoub B."/>
            <person name="Sharpe A.G."/>
        </authorList>
    </citation>
    <scope>NUCLEOTIDE SEQUENCE</scope>
    <source>
        <strain evidence="1 2">cv. TO1000</strain>
    </source>
</reference>
<evidence type="ECO:0000313" key="1">
    <source>
        <dbReference type="EnsemblPlants" id="Bo9g117300.1"/>
    </source>
</evidence>
<name>A0A0D3EAZ8_BRAOL</name>
<reference evidence="1" key="2">
    <citation type="submission" date="2015-03" db="UniProtKB">
        <authorList>
            <consortium name="EnsemblPlants"/>
        </authorList>
    </citation>
    <scope>IDENTIFICATION</scope>
</reference>
<dbReference type="HOGENOM" id="CLU_2472211_0_0_1"/>
<keyword evidence="2" id="KW-1185">Reference proteome</keyword>
<protein>
    <submittedName>
        <fullName evidence="1">Uncharacterized protein</fullName>
    </submittedName>
</protein>
<proteinExistence type="predicted"/>
<evidence type="ECO:0000313" key="2">
    <source>
        <dbReference type="Proteomes" id="UP000032141"/>
    </source>
</evidence>
<accession>A0A0D3EAZ8</accession>
<sequence length="88" mass="10112">MIRSEAKSLATNELGEYEFLVSIVIWGLVEFFKKYRDTGFSNALETARKIVIDTGVDPIFPQKRVIQRKRKFDEISNILSVALQSSEE</sequence>